<dbReference type="AlphaFoldDB" id="A0A4Q1KQQ6"/>
<dbReference type="OrthoDB" id="1442373at2"/>
<name>A0A4Q1KQQ6_9FLAO</name>
<evidence type="ECO:0000313" key="3">
    <source>
        <dbReference type="Proteomes" id="UP000289734"/>
    </source>
</evidence>
<evidence type="ECO:0000313" key="2">
    <source>
        <dbReference type="EMBL" id="RXR31244.1"/>
    </source>
</evidence>
<accession>A0A4Q1KQQ6</accession>
<proteinExistence type="predicted"/>
<evidence type="ECO:0008006" key="4">
    <source>
        <dbReference type="Google" id="ProtNLM"/>
    </source>
</evidence>
<comment type="caution">
    <text evidence="2">The sequence shown here is derived from an EMBL/GenBank/DDBJ whole genome shotgun (WGS) entry which is preliminary data.</text>
</comment>
<organism evidence="2 3">
    <name type="scientific">Flavobacterium piscinae</name>
    <dbReference type="NCBI Taxonomy" id="2506424"/>
    <lineage>
        <taxon>Bacteria</taxon>
        <taxon>Pseudomonadati</taxon>
        <taxon>Bacteroidota</taxon>
        <taxon>Flavobacteriia</taxon>
        <taxon>Flavobacteriales</taxon>
        <taxon>Flavobacteriaceae</taxon>
        <taxon>Flavobacterium</taxon>
    </lineage>
</organism>
<gene>
    <name evidence="2" type="ORF">EQG68_10175</name>
</gene>
<keyword evidence="3" id="KW-1185">Reference proteome</keyword>
<dbReference type="EMBL" id="SBKQ01000010">
    <property type="protein sequence ID" value="RXR31244.1"/>
    <property type="molecule type" value="Genomic_DNA"/>
</dbReference>
<feature type="signal peptide" evidence="1">
    <location>
        <begin position="1"/>
        <end position="18"/>
    </location>
</feature>
<dbReference type="RefSeq" id="WP_129464784.1">
    <property type="nucleotide sequence ID" value="NZ_JACSXZ010000001.1"/>
</dbReference>
<sequence length="142" mass="16586">MKKILFLLITLCSTSVIAQNEDYIGTYEFYNKDVKGDVIKYELLLNADQTFTFHFYRNIICSVCKEENSYGKGSWKIENKIIHFTTNADDLDSKYTLNFSGSTARLIKKSPRDLTDKIVPTALQFYKSKIFWIENLKILKKE</sequence>
<evidence type="ECO:0000256" key="1">
    <source>
        <dbReference type="SAM" id="SignalP"/>
    </source>
</evidence>
<protein>
    <recommendedName>
        <fullName evidence="4">Lipocalin-like domain-containing protein</fullName>
    </recommendedName>
</protein>
<reference evidence="3" key="1">
    <citation type="submission" date="2019-01" db="EMBL/GenBank/DDBJ databases">
        <title>Cytophagaceae bacterium strain CAR-16.</title>
        <authorList>
            <person name="Chen W.-M."/>
        </authorList>
    </citation>
    <scope>NUCLEOTIDE SEQUENCE [LARGE SCALE GENOMIC DNA]</scope>
    <source>
        <strain evidence="3">ICH-30</strain>
    </source>
</reference>
<dbReference type="Proteomes" id="UP000289734">
    <property type="component" value="Unassembled WGS sequence"/>
</dbReference>
<keyword evidence="1" id="KW-0732">Signal</keyword>
<feature type="chain" id="PRO_5041131347" description="Lipocalin-like domain-containing protein" evidence="1">
    <location>
        <begin position="19"/>
        <end position="142"/>
    </location>
</feature>